<accession>A0A1M6S4J4</accession>
<keyword evidence="2" id="KW-1185">Reference proteome</keyword>
<evidence type="ECO:0000313" key="2">
    <source>
        <dbReference type="Proteomes" id="UP000184314"/>
    </source>
</evidence>
<dbReference type="RefSeq" id="WP_073245433.1">
    <property type="nucleotide sequence ID" value="NZ_FQZX01000002.1"/>
</dbReference>
<dbReference type="STRING" id="228958.SAMN04488007_2948"/>
<organism evidence="1 2">
    <name type="scientific">Maribacter aquivivus</name>
    <dbReference type="NCBI Taxonomy" id="228958"/>
    <lineage>
        <taxon>Bacteria</taxon>
        <taxon>Pseudomonadati</taxon>
        <taxon>Bacteroidota</taxon>
        <taxon>Flavobacteriia</taxon>
        <taxon>Flavobacteriales</taxon>
        <taxon>Flavobacteriaceae</taxon>
        <taxon>Maribacter</taxon>
    </lineage>
</organism>
<evidence type="ECO:0000313" key="1">
    <source>
        <dbReference type="EMBL" id="SHK39590.1"/>
    </source>
</evidence>
<gene>
    <name evidence="1" type="ORF">SAMN04488007_2948</name>
</gene>
<dbReference type="EMBL" id="FQZX01000002">
    <property type="protein sequence ID" value="SHK39590.1"/>
    <property type="molecule type" value="Genomic_DNA"/>
</dbReference>
<dbReference type="Proteomes" id="UP000184314">
    <property type="component" value="Unassembled WGS sequence"/>
</dbReference>
<name>A0A1M6S4J4_9FLAO</name>
<reference evidence="2" key="1">
    <citation type="submission" date="2016-11" db="EMBL/GenBank/DDBJ databases">
        <authorList>
            <person name="Varghese N."/>
            <person name="Submissions S."/>
        </authorList>
    </citation>
    <scope>NUCLEOTIDE SEQUENCE [LARGE SCALE GENOMIC DNA]</scope>
    <source>
        <strain evidence="2">DSM 16478</strain>
    </source>
</reference>
<dbReference type="OrthoDB" id="982962at2"/>
<proteinExistence type="predicted"/>
<dbReference type="AlphaFoldDB" id="A0A1M6S4J4"/>
<sequence>MIESLKRMFNKRPDEFDKTPEGVCPNCWGDQEYGNVVREKYKDLQIEVNNHSSKHAFIQNFVVTHLTGIQLKSKVSGQECPTCHITLKNES</sequence>
<protein>
    <submittedName>
        <fullName evidence="1">Uncharacterized protein</fullName>
    </submittedName>
</protein>